<protein>
    <submittedName>
        <fullName evidence="1">Uncharacterized protein</fullName>
    </submittedName>
</protein>
<sequence length="46" mass="4949">MSARRISHSGPLFGFSGPCIGTMHSQNGIAGRLPVSQEHLEERIVS</sequence>
<dbReference type="EMBL" id="MOOB01000124">
    <property type="protein sequence ID" value="OQE70080.1"/>
    <property type="molecule type" value="Genomic_DNA"/>
</dbReference>
<evidence type="ECO:0000313" key="1">
    <source>
        <dbReference type="EMBL" id="OQE70080.1"/>
    </source>
</evidence>
<evidence type="ECO:0000313" key="2">
    <source>
        <dbReference type="Proteomes" id="UP000191691"/>
    </source>
</evidence>
<keyword evidence="2" id="KW-1185">Reference proteome</keyword>
<name>A0A1V6X4K3_PENNA</name>
<gene>
    <name evidence="1" type="ORF">PENNAL_c0124G10674</name>
</gene>
<proteinExistence type="predicted"/>
<dbReference type="AlphaFoldDB" id="A0A1V6X4K3"/>
<dbReference type="Proteomes" id="UP000191691">
    <property type="component" value="Unassembled WGS sequence"/>
</dbReference>
<comment type="caution">
    <text evidence="1">The sequence shown here is derived from an EMBL/GenBank/DDBJ whole genome shotgun (WGS) entry which is preliminary data.</text>
</comment>
<organism evidence="1 2">
    <name type="scientific">Penicillium nalgiovense</name>
    <dbReference type="NCBI Taxonomy" id="60175"/>
    <lineage>
        <taxon>Eukaryota</taxon>
        <taxon>Fungi</taxon>
        <taxon>Dikarya</taxon>
        <taxon>Ascomycota</taxon>
        <taxon>Pezizomycotina</taxon>
        <taxon>Eurotiomycetes</taxon>
        <taxon>Eurotiomycetidae</taxon>
        <taxon>Eurotiales</taxon>
        <taxon>Aspergillaceae</taxon>
        <taxon>Penicillium</taxon>
    </lineage>
</organism>
<reference evidence="2" key="1">
    <citation type="journal article" date="2017" name="Nat. Microbiol.">
        <title>Global analysis of biosynthetic gene clusters reveals vast potential of secondary metabolite production in Penicillium species.</title>
        <authorList>
            <person name="Nielsen J.C."/>
            <person name="Grijseels S."/>
            <person name="Prigent S."/>
            <person name="Ji B."/>
            <person name="Dainat J."/>
            <person name="Nielsen K.F."/>
            <person name="Frisvad J.C."/>
            <person name="Workman M."/>
            <person name="Nielsen J."/>
        </authorList>
    </citation>
    <scope>NUCLEOTIDE SEQUENCE [LARGE SCALE GENOMIC DNA]</scope>
    <source>
        <strain evidence="2">IBT 13039</strain>
    </source>
</reference>
<accession>A0A1V6X4K3</accession>